<evidence type="ECO:0000313" key="2">
    <source>
        <dbReference type="EMBL" id="KAJ7228754.1"/>
    </source>
</evidence>
<keyword evidence="3" id="KW-1185">Reference proteome</keyword>
<sequence>MNGAHSSMYIYSSNSLSSAAILNRRRRAMIACTNCRRRKIKCVTSEEPPRNPCQRCTKRDLHCEYVAVDDPPTPEDQFSRLPLASYHQPPVYPQPPNHPPTYPSNPEYAGYAPYPTNVNPAHSAPFPGPTGYPNGPFQYNQQTSTLPYFPHPQNQWAQGSIPQHAGCARCHGPCYCGGTGRRS</sequence>
<dbReference type="Gene3D" id="4.10.240.10">
    <property type="entry name" value="Zn(2)-C6 fungal-type DNA-binding domain"/>
    <property type="match status" value="1"/>
</dbReference>
<dbReference type="PROSITE" id="PS50048">
    <property type="entry name" value="ZN2_CY6_FUNGAL_2"/>
    <property type="match status" value="1"/>
</dbReference>
<organism evidence="2 3">
    <name type="scientific">Mycena pura</name>
    <dbReference type="NCBI Taxonomy" id="153505"/>
    <lineage>
        <taxon>Eukaryota</taxon>
        <taxon>Fungi</taxon>
        <taxon>Dikarya</taxon>
        <taxon>Basidiomycota</taxon>
        <taxon>Agaricomycotina</taxon>
        <taxon>Agaricomycetes</taxon>
        <taxon>Agaricomycetidae</taxon>
        <taxon>Agaricales</taxon>
        <taxon>Marasmiineae</taxon>
        <taxon>Mycenaceae</taxon>
        <taxon>Mycena</taxon>
    </lineage>
</organism>
<dbReference type="GO" id="GO:0000981">
    <property type="term" value="F:DNA-binding transcription factor activity, RNA polymerase II-specific"/>
    <property type="evidence" value="ECO:0007669"/>
    <property type="project" value="InterPro"/>
</dbReference>
<dbReference type="EMBL" id="JARJCW010000002">
    <property type="protein sequence ID" value="KAJ7228754.1"/>
    <property type="molecule type" value="Genomic_DNA"/>
</dbReference>
<comment type="caution">
    <text evidence="2">The sequence shown here is derived from an EMBL/GenBank/DDBJ whole genome shotgun (WGS) entry which is preliminary data.</text>
</comment>
<feature type="domain" description="Zn(2)-C6 fungal-type" evidence="1">
    <location>
        <begin position="31"/>
        <end position="65"/>
    </location>
</feature>
<dbReference type="Proteomes" id="UP001219525">
    <property type="component" value="Unassembled WGS sequence"/>
</dbReference>
<gene>
    <name evidence="2" type="ORF">GGX14DRAFT_414810</name>
</gene>
<evidence type="ECO:0000259" key="1">
    <source>
        <dbReference type="PROSITE" id="PS50048"/>
    </source>
</evidence>
<dbReference type="InterPro" id="IPR036864">
    <property type="entry name" value="Zn2-C6_fun-type_DNA-bd_sf"/>
</dbReference>
<dbReference type="SUPFAM" id="SSF57701">
    <property type="entry name" value="Zn2/Cys6 DNA-binding domain"/>
    <property type="match status" value="1"/>
</dbReference>
<dbReference type="GO" id="GO:0008270">
    <property type="term" value="F:zinc ion binding"/>
    <property type="evidence" value="ECO:0007669"/>
    <property type="project" value="InterPro"/>
</dbReference>
<dbReference type="Pfam" id="PF00172">
    <property type="entry name" value="Zn_clus"/>
    <property type="match status" value="1"/>
</dbReference>
<dbReference type="InterPro" id="IPR001138">
    <property type="entry name" value="Zn2Cys6_DnaBD"/>
</dbReference>
<dbReference type="CDD" id="cd00067">
    <property type="entry name" value="GAL4"/>
    <property type="match status" value="1"/>
</dbReference>
<evidence type="ECO:0000313" key="3">
    <source>
        <dbReference type="Proteomes" id="UP001219525"/>
    </source>
</evidence>
<name>A0AAD6YT36_9AGAR</name>
<dbReference type="SMART" id="SM00066">
    <property type="entry name" value="GAL4"/>
    <property type="match status" value="1"/>
</dbReference>
<reference evidence="2" key="1">
    <citation type="submission" date="2023-03" db="EMBL/GenBank/DDBJ databases">
        <title>Massive genome expansion in bonnet fungi (Mycena s.s.) driven by repeated elements and novel gene families across ecological guilds.</title>
        <authorList>
            <consortium name="Lawrence Berkeley National Laboratory"/>
            <person name="Harder C.B."/>
            <person name="Miyauchi S."/>
            <person name="Viragh M."/>
            <person name="Kuo A."/>
            <person name="Thoen E."/>
            <person name="Andreopoulos B."/>
            <person name="Lu D."/>
            <person name="Skrede I."/>
            <person name="Drula E."/>
            <person name="Henrissat B."/>
            <person name="Morin E."/>
            <person name="Kohler A."/>
            <person name="Barry K."/>
            <person name="LaButti K."/>
            <person name="Morin E."/>
            <person name="Salamov A."/>
            <person name="Lipzen A."/>
            <person name="Mereny Z."/>
            <person name="Hegedus B."/>
            <person name="Baldrian P."/>
            <person name="Stursova M."/>
            <person name="Weitz H."/>
            <person name="Taylor A."/>
            <person name="Grigoriev I.V."/>
            <person name="Nagy L.G."/>
            <person name="Martin F."/>
            <person name="Kauserud H."/>
        </authorList>
    </citation>
    <scope>NUCLEOTIDE SEQUENCE</scope>
    <source>
        <strain evidence="2">9144</strain>
    </source>
</reference>
<accession>A0AAD6YT36</accession>
<protein>
    <recommendedName>
        <fullName evidence="1">Zn(2)-C6 fungal-type domain-containing protein</fullName>
    </recommendedName>
</protein>
<dbReference type="AlphaFoldDB" id="A0AAD6YT36"/>
<dbReference type="PROSITE" id="PS00463">
    <property type="entry name" value="ZN2_CY6_FUNGAL_1"/>
    <property type="match status" value="1"/>
</dbReference>
<proteinExistence type="predicted"/>